<dbReference type="SUPFAM" id="SSF52172">
    <property type="entry name" value="CheY-like"/>
    <property type="match status" value="1"/>
</dbReference>
<dbReference type="GO" id="GO:0005829">
    <property type="term" value="C:cytosol"/>
    <property type="evidence" value="ECO:0007669"/>
    <property type="project" value="TreeGrafter"/>
</dbReference>
<dbReference type="EMBL" id="PNCI01000018">
    <property type="protein sequence ID" value="TMP29415.1"/>
    <property type="molecule type" value="Genomic_DNA"/>
</dbReference>
<dbReference type="RefSeq" id="WP_138551031.1">
    <property type="nucleotide sequence ID" value="NZ_PNCH01000017.1"/>
</dbReference>
<dbReference type="Gene3D" id="1.10.10.10">
    <property type="entry name" value="Winged helix-like DNA-binding domain superfamily/Winged helix DNA-binding domain"/>
    <property type="match status" value="1"/>
</dbReference>
<keyword evidence="7" id="KW-0804">Transcription</keyword>
<dbReference type="AlphaFoldDB" id="A0A5S3WPE8"/>
<evidence type="ECO:0000256" key="8">
    <source>
        <dbReference type="PROSITE-ProRule" id="PRU00169"/>
    </source>
</evidence>
<keyword evidence="3 8" id="KW-0597">Phosphoprotein</keyword>
<evidence type="ECO:0000256" key="7">
    <source>
        <dbReference type="ARBA" id="ARBA00023163"/>
    </source>
</evidence>
<name>A0A5S3WPE8_9GAMM</name>
<comment type="subcellular location">
    <subcellularLocation>
        <location evidence="1">Cytoplasm</location>
    </subcellularLocation>
</comment>
<evidence type="ECO:0000256" key="5">
    <source>
        <dbReference type="ARBA" id="ARBA00023015"/>
    </source>
</evidence>
<reference evidence="13" key="2">
    <citation type="submission" date="2019-06" db="EMBL/GenBank/DDBJ databases">
        <title>Co-occurence of chitin degradation, pigmentation and bioactivity in marine Pseudoalteromonas.</title>
        <authorList>
            <person name="Sonnenschein E.C."/>
            <person name="Bech P.K."/>
        </authorList>
    </citation>
    <scope>NUCLEOTIDE SEQUENCE [LARGE SCALE GENOMIC DNA]</scope>
    <source>
        <strain evidence="13">S2676</strain>
    </source>
</reference>
<keyword evidence="5" id="KW-0805">Transcription regulation</keyword>
<evidence type="ECO:0000256" key="1">
    <source>
        <dbReference type="ARBA" id="ARBA00004496"/>
    </source>
</evidence>
<evidence type="ECO:0000313" key="13">
    <source>
        <dbReference type="Proteomes" id="UP000310249"/>
    </source>
</evidence>
<dbReference type="SUPFAM" id="SSF46894">
    <property type="entry name" value="C-terminal effector domain of the bipartite response regulators"/>
    <property type="match status" value="1"/>
</dbReference>
<dbReference type="InterPro" id="IPR011006">
    <property type="entry name" value="CheY-like_superfamily"/>
</dbReference>
<accession>A0A5S3WPE8</accession>
<dbReference type="Gene3D" id="3.40.50.2300">
    <property type="match status" value="1"/>
</dbReference>
<dbReference type="FunFam" id="1.10.10.10:FF:000099">
    <property type="entry name" value="Two-component system response regulator TorR"/>
    <property type="match status" value="1"/>
</dbReference>
<dbReference type="CDD" id="cd00383">
    <property type="entry name" value="trans_reg_C"/>
    <property type="match status" value="1"/>
</dbReference>
<dbReference type="Pfam" id="PF00072">
    <property type="entry name" value="Response_reg"/>
    <property type="match status" value="1"/>
</dbReference>
<dbReference type="InterPro" id="IPR001867">
    <property type="entry name" value="OmpR/PhoB-type_DNA-bd"/>
</dbReference>
<gene>
    <name evidence="12" type="ORF">CWB99_09480</name>
</gene>
<evidence type="ECO:0000259" key="10">
    <source>
        <dbReference type="PROSITE" id="PS50110"/>
    </source>
</evidence>
<organism evidence="12 13">
    <name type="scientific">Pseudoalteromonas rubra</name>
    <dbReference type="NCBI Taxonomy" id="43658"/>
    <lineage>
        <taxon>Bacteria</taxon>
        <taxon>Pseudomonadati</taxon>
        <taxon>Pseudomonadota</taxon>
        <taxon>Gammaproteobacteria</taxon>
        <taxon>Alteromonadales</taxon>
        <taxon>Pseudoalteromonadaceae</taxon>
        <taxon>Pseudoalteromonas</taxon>
    </lineage>
</organism>
<dbReference type="Gene3D" id="6.10.250.690">
    <property type="match status" value="1"/>
</dbReference>
<dbReference type="Pfam" id="PF00486">
    <property type="entry name" value="Trans_reg_C"/>
    <property type="match status" value="1"/>
</dbReference>
<dbReference type="GO" id="GO:0032993">
    <property type="term" value="C:protein-DNA complex"/>
    <property type="evidence" value="ECO:0007669"/>
    <property type="project" value="TreeGrafter"/>
</dbReference>
<sequence length="239" mass="27076">MTTIPNTHLLLIEDDLELAQWICDYLTEKSFTVSQCHRGDRAPEQIIGLNPDLVILDGMLPGLDGLDVCKQVRSKYEGPILMLTARDEDMDEVLGLEMGADDYLTKPVRARVLLARIRALLRRHVPATPAPDLPQSSERVQIQGLQVDKSTRTVTLQGQAIEVSSKEFDLLWLLAKSAGELVTRDYLTKSLRGFEYDGFDRSIDQRISRLRKKLGDDPVSPFRIKTVWGQGYQLIRDAW</sequence>
<evidence type="ECO:0000256" key="4">
    <source>
        <dbReference type="ARBA" id="ARBA00023012"/>
    </source>
</evidence>
<dbReference type="PANTHER" id="PTHR48111">
    <property type="entry name" value="REGULATOR OF RPOS"/>
    <property type="match status" value="1"/>
</dbReference>
<dbReference type="GO" id="GO:0006355">
    <property type="term" value="P:regulation of DNA-templated transcription"/>
    <property type="evidence" value="ECO:0007669"/>
    <property type="project" value="InterPro"/>
</dbReference>
<evidence type="ECO:0000256" key="9">
    <source>
        <dbReference type="PROSITE-ProRule" id="PRU01091"/>
    </source>
</evidence>
<keyword evidence="2" id="KW-0963">Cytoplasm</keyword>
<evidence type="ECO:0000256" key="6">
    <source>
        <dbReference type="ARBA" id="ARBA00023125"/>
    </source>
</evidence>
<evidence type="ECO:0000313" key="12">
    <source>
        <dbReference type="EMBL" id="TMP29415.1"/>
    </source>
</evidence>
<feature type="domain" description="Response regulatory" evidence="10">
    <location>
        <begin position="8"/>
        <end position="121"/>
    </location>
</feature>
<protein>
    <submittedName>
        <fullName evidence="12">DNA-binding response regulator</fullName>
    </submittedName>
</protein>
<dbReference type="Proteomes" id="UP000310249">
    <property type="component" value="Unassembled WGS sequence"/>
</dbReference>
<feature type="modified residue" description="4-aspartylphosphate" evidence="8">
    <location>
        <position position="57"/>
    </location>
</feature>
<dbReference type="GO" id="GO:0000976">
    <property type="term" value="F:transcription cis-regulatory region binding"/>
    <property type="evidence" value="ECO:0007669"/>
    <property type="project" value="TreeGrafter"/>
</dbReference>
<reference evidence="12 13" key="1">
    <citation type="submission" date="2018-01" db="EMBL/GenBank/DDBJ databases">
        <authorList>
            <person name="Paulsen S."/>
            <person name="Gram L.K."/>
        </authorList>
    </citation>
    <scope>NUCLEOTIDE SEQUENCE [LARGE SCALE GENOMIC DNA]</scope>
    <source>
        <strain evidence="12 13">S2676</strain>
    </source>
</reference>
<dbReference type="OrthoDB" id="9802426at2"/>
<dbReference type="SMART" id="SM00448">
    <property type="entry name" value="REC"/>
    <property type="match status" value="1"/>
</dbReference>
<proteinExistence type="predicted"/>
<comment type="caution">
    <text evidence="12">The sequence shown here is derived from an EMBL/GenBank/DDBJ whole genome shotgun (WGS) entry which is preliminary data.</text>
</comment>
<dbReference type="InterPro" id="IPR039420">
    <property type="entry name" value="WalR-like"/>
</dbReference>
<dbReference type="PANTHER" id="PTHR48111:SF47">
    <property type="entry name" value="TRANSCRIPTIONAL REGULATORY PROTEIN RSTA"/>
    <property type="match status" value="1"/>
</dbReference>
<evidence type="ECO:0000256" key="2">
    <source>
        <dbReference type="ARBA" id="ARBA00022490"/>
    </source>
</evidence>
<dbReference type="PROSITE" id="PS51755">
    <property type="entry name" value="OMPR_PHOB"/>
    <property type="match status" value="1"/>
</dbReference>
<keyword evidence="4" id="KW-0902">Two-component regulatory system</keyword>
<dbReference type="InterPro" id="IPR001789">
    <property type="entry name" value="Sig_transdc_resp-reg_receiver"/>
</dbReference>
<dbReference type="SMART" id="SM00862">
    <property type="entry name" value="Trans_reg_C"/>
    <property type="match status" value="1"/>
</dbReference>
<dbReference type="InterPro" id="IPR016032">
    <property type="entry name" value="Sig_transdc_resp-reg_C-effctor"/>
</dbReference>
<dbReference type="InterPro" id="IPR036388">
    <property type="entry name" value="WH-like_DNA-bd_sf"/>
</dbReference>
<dbReference type="GO" id="GO:0000156">
    <property type="term" value="F:phosphorelay response regulator activity"/>
    <property type="evidence" value="ECO:0007669"/>
    <property type="project" value="TreeGrafter"/>
</dbReference>
<evidence type="ECO:0000259" key="11">
    <source>
        <dbReference type="PROSITE" id="PS51755"/>
    </source>
</evidence>
<feature type="DNA-binding region" description="OmpR/PhoB-type" evidence="9">
    <location>
        <begin position="137"/>
        <end position="236"/>
    </location>
</feature>
<keyword evidence="6 9" id="KW-0238">DNA-binding</keyword>
<feature type="domain" description="OmpR/PhoB-type" evidence="11">
    <location>
        <begin position="137"/>
        <end position="236"/>
    </location>
</feature>
<dbReference type="PROSITE" id="PS50110">
    <property type="entry name" value="RESPONSE_REGULATORY"/>
    <property type="match status" value="1"/>
</dbReference>
<evidence type="ECO:0000256" key="3">
    <source>
        <dbReference type="ARBA" id="ARBA00022553"/>
    </source>
</evidence>